<feature type="non-terminal residue" evidence="2">
    <location>
        <position position="56"/>
    </location>
</feature>
<feature type="compositionally biased region" description="Basic and acidic residues" evidence="1">
    <location>
        <begin position="1"/>
        <end position="15"/>
    </location>
</feature>
<evidence type="ECO:0000313" key="3">
    <source>
        <dbReference type="Proteomes" id="UP000054560"/>
    </source>
</evidence>
<organism evidence="2 3">
    <name type="scientific">Sphaeroforma arctica JP610</name>
    <dbReference type="NCBI Taxonomy" id="667725"/>
    <lineage>
        <taxon>Eukaryota</taxon>
        <taxon>Ichthyosporea</taxon>
        <taxon>Ichthyophonida</taxon>
        <taxon>Sphaeroforma</taxon>
    </lineage>
</organism>
<feature type="region of interest" description="Disordered" evidence="1">
    <location>
        <begin position="1"/>
        <end position="22"/>
    </location>
</feature>
<dbReference type="RefSeq" id="XP_014145282.1">
    <property type="nucleotide sequence ID" value="XM_014289807.1"/>
</dbReference>
<accession>A0A0L0F3S3</accession>
<dbReference type="GeneID" id="25916589"/>
<sequence>APEVDTPVKDSDVKTSDSSAQHRKQLYERLSSVVAANASAMGKQWLAVDLVDESVE</sequence>
<evidence type="ECO:0000256" key="1">
    <source>
        <dbReference type="SAM" id="MobiDB-lite"/>
    </source>
</evidence>
<evidence type="ECO:0000313" key="2">
    <source>
        <dbReference type="EMBL" id="KNC71380.1"/>
    </source>
</evidence>
<gene>
    <name evidence="2" type="ORF">SARC_16085</name>
</gene>
<proteinExistence type="predicted"/>
<dbReference type="EMBL" id="KQ248911">
    <property type="protein sequence ID" value="KNC71380.1"/>
    <property type="molecule type" value="Genomic_DNA"/>
</dbReference>
<feature type="non-terminal residue" evidence="2">
    <location>
        <position position="1"/>
    </location>
</feature>
<dbReference type="Proteomes" id="UP000054560">
    <property type="component" value="Unassembled WGS sequence"/>
</dbReference>
<reference evidence="2 3" key="1">
    <citation type="submission" date="2011-02" db="EMBL/GenBank/DDBJ databases">
        <title>The Genome Sequence of Sphaeroforma arctica JP610.</title>
        <authorList>
            <consortium name="The Broad Institute Genome Sequencing Platform"/>
            <person name="Russ C."/>
            <person name="Cuomo C."/>
            <person name="Young S.K."/>
            <person name="Zeng Q."/>
            <person name="Gargeya S."/>
            <person name="Alvarado L."/>
            <person name="Berlin A."/>
            <person name="Chapman S.B."/>
            <person name="Chen Z."/>
            <person name="Freedman E."/>
            <person name="Gellesch M."/>
            <person name="Goldberg J."/>
            <person name="Griggs A."/>
            <person name="Gujja S."/>
            <person name="Heilman E."/>
            <person name="Heiman D."/>
            <person name="Howarth C."/>
            <person name="Mehta T."/>
            <person name="Neiman D."/>
            <person name="Pearson M."/>
            <person name="Roberts A."/>
            <person name="Saif S."/>
            <person name="Shea T."/>
            <person name="Shenoy N."/>
            <person name="Sisk P."/>
            <person name="Stolte C."/>
            <person name="Sykes S."/>
            <person name="White J."/>
            <person name="Yandava C."/>
            <person name="Burger G."/>
            <person name="Gray M.W."/>
            <person name="Holland P.W.H."/>
            <person name="King N."/>
            <person name="Lang F.B.F."/>
            <person name="Roger A.J."/>
            <person name="Ruiz-Trillo I."/>
            <person name="Haas B."/>
            <person name="Nusbaum C."/>
            <person name="Birren B."/>
        </authorList>
    </citation>
    <scope>NUCLEOTIDE SEQUENCE [LARGE SCALE GENOMIC DNA]</scope>
    <source>
        <strain evidence="2 3">JP610</strain>
    </source>
</reference>
<dbReference type="AlphaFoldDB" id="A0A0L0F3S3"/>
<protein>
    <submittedName>
        <fullName evidence="2">Uncharacterized protein</fullName>
    </submittedName>
</protein>
<name>A0A0L0F3S3_9EUKA</name>
<keyword evidence="3" id="KW-1185">Reference proteome</keyword>